<dbReference type="Proteomes" id="UP000606600">
    <property type="component" value="Unassembled WGS sequence"/>
</dbReference>
<gene>
    <name evidence="2" type="ORF">IDJ77_00735</name>
</gene>
<dbReference type="Pfam" id="PF07484">
    <property type="entry name" value="Collar"/>
    <property type="match status" value="1"/>
</dbReference>
<reference evidence="2 3" key="1">
    <citation type="submission" date="2020-09" db="EMBL/GenBank/DDBJ databases">
        <title>Novel species of Mucilaginibacter isolated from a glacier on the Tibetan Plateau.</title>
        <authorList>
            <person name="Liu Q."/>
            <person name="Xin Y.-H."/>
        </authorList>
    </citation>
    <scope>NUCLEOTIDE SEQUENCE [LARGE SCALE GENOMIC DNA]</scope>
    <source>
        <strain evidence="2 3">ZT4R22</strain>
    </source>
</reference>
<dbReference type="RefSeq" id="WP_191187009.1">
    <property type="nucleotide sequence ID" value="NZ_JACWMY010000001.1"/>
</dbReference>
<dbReference type="SUPFAM" id="SSF88874">
    <property type="entry name" value="Receptor-binding domain of short tail fibre protein gp12"/>
    <property type="match status" value="1"/>
</dbReference>
<dbReference type="InterPro" id="IPR011083">
    <property type="entry name" value="Phage_tail_collar_dom"/>
</dbReference>
<dbReference type="InterPro" id="IPR037053">
    <property type="entry name" value="Phage_tail_collar_dom_sf"/>
</dbReference>
<comment type="caution">
    <text evidence="2">The sequence shown here is derived from an EMBL/GenBank/DDBJ whole genome shotgun (WGS) entry which is preliminary data.</text>
</comment>
<name>A0ABR7WJ17_9SPHI</name>
<evidence type="ECO:0000259" key="1">
    <source>
        <dbReference type="Pfam" id="PF07484"/>
    </source>
</evidence>
<protein>
    <submittedName>
        <fullName evidence="2">Tail fiber protein</fullName>
    </submittedName>
</protein>
<feature type="domain" description="Phage tail collar" evidence="1">
    <location>
        <begin position="23"/>
        <end position="83"/>
    </location>
</feature>
<evidence type="ECO:0000313" key="3">
    <source>
        <dbReference type="Proteomes" id="UP000606600"/>
    </source>
</evidence>
<organism evidence="2 3">
    <name type="scientific">Mucilaginibacter pankratovii</name>
    <dbReference type="NCBI Taxonomy" id="2772110"/>
    <lineage>
        <taxon>Bacteria</taxon>
        <taxon>Pseudomonadati</taxon>
        <taxon>Bacteroidota</taxon>
        <taxon>Sphingobacteriia</taxon>
        <taxon>Sphingobacteriales</taxon>
        <taxon>Sphingobacteriaceae</taxon>
        <taxon>Mucilaginibacter</taxon>
    </lineage>
</organism>
<dbReference type="EMBL" id="JACWMY010000001">
    <property type="protein sequence ID" value="MBD1362320.1"/>
    <property type="molecule type" value="Genomic_DNA"/>
</dbReference>
<accession>A0ABR7WJ17</accession>
<proteinExistence type="predicted"/>
<sequence>MENKTSVSANATVSASINLLPIGTIMPFAGNTTQATELNSYGWYLCNGALLQSKDYPRLFTVLKNTCGGVAPEFKLPDLRGVFLRAVDVQTGEQGTARDPDSAKRTGHASADVIGNQVLSRQVDDIRSHKHLTPDGSEFVKVEVAGTGDSVWFERFEKPRDGQAPIETAALGGYETRPVNVSVNYIIFAGLPA</sequence>
<keyword evidence="3" id="KW-1185">Reference proteome</keyword>
<evidence type="ECO:0000313" key="2">
    <source>
        <dbReference type="EMBL" id="MBD1362320.1"/>
    </source>
</evidence>
<dbReference type="Gene3D" id="3.90.1340.10">
    <property type="entry name" value="Phage tail collar domain"/>
    <property type="match status" value="1"/>
</dbReference>